<reference evidence="11 12" key="1">
    <citation type="submission" date="2014-09" db="EMBL/GenBank/DDBJ databases">
        <title>Draft Genome Sequence of Porphyromonas macacae COT-192_OH2859.</title>
        <authorList>
            <person name="Wallis C."/>
            <person name="Deusch O."/>
            <person name="O'Flynn C."/>
            <person name="Davis I."/>
            <person name="Horsfall A."/>
            <person name="Kirkwood N."/>
            <person name="Harris S."/>
            <person name="Eisen J.A."/>
            <person name="Coil D.A."/>
            <person name="Darling A.E."/>
            <person name="Jospin G."/>
            <person name="Alexiev A."/>
        </authorList>
    </citation>
    <scope>NUCLEOTIDE SEQUENCE [LARGE SCALE GENOMIC DNA]</scope>
    <source>
        <strain evidence="12">COT-192 OH2859</strain>
    </source>
</reference>
<feature type="binding site" evidence="7">
    <location>
        <position position="444"/>
    </location>
    <ligand>
        <name>substrate</name>
    </ligand>
</feature>
<dbReference type="EMBL" id="JRFA01000004">
    <property type="protein sequence ID" value="KGN75622.1"/>
    <property type="molecule type" value="Genomic_DNA"/>
</dbReference>
<dbReference type="GO" id="GO:0005886">
    <property type="term" value="C:plasma membrane"/>
    <property type="evidence" value="ECO:0007669"/>
    <property type="project" value="UniProtKB-SubCell"/>
</dbReference>
<proteinExistence type="predicted"/>
<dbReference type="PANTHER" id="PTHR47371:SF3">
    <property type="entry name" value="PHOSPHOGLYCEROL TRANSFERASE I"/>
    <property type="match status" value="1"/>
</dbReference>
<evidence type="ECO:0000259" key="10">
    <source>
        <dbReference type="Pfam" id="PF00884"/>
    </source>
</evidence>
<keyword evidence="5 9" id="KW-0472">Membrane</keyword>
<feature type="binding site" evidence="8">
    <location>
        <position position="286"/>
    </location>
    <ligand>
        <name>Mn(2+)</name>
        <dbReference type="ChEBI" id="CHEBI:29035"/>
    </ligand>
</feature>
<feature type="binding site" evidence="8">
    <location>
        <position position="494"/>
    </location>
    <ligand>
        <name>Mn(2+)</name>
        <dbReference type="ChEBI" id="CHEBI:29035"/>
    </ligand>
</feature>
<keyword evidence="7" id="KW-0479">Metal-binding</keyword>
<dbReference type="Gene3D" id="3.40.720.10">
    <property type="entry name" value="Alkaline Phosphatase, subunit A"/>
    <property type="match status" value="1"/>
</dbReference>
<dbReference type="Pfam" id="PF00884">
    <property type="entry name" value="Sulfatase"/>
    <property type="match status" value="1"/>
</dbReference>
<feature type="transmembrane region" description="Helical" evidence="9">
    <location>
        <begin position="91"/>
        <end position="114"/>
    </location>
</feature>
<feature type="transmembrane region" description="Helical" evidence="9">
    <location>
        <begin position="134"/>
        <end position="162"/>
    </location>
</feature>
<dbReference type="InterPro" id="IPR050448">
    <property type="entry name" value="OpgB/LTA_synthase_biosynth"/>
</dbReference>
<dbReference type="eggNOG" id="COG1368">
    <property type="taxonomic scope" value="Bacteria"/>
</dbReference>
<keyword evidence="7" id="KW-0464">Manganese</keyword>
<dbReference type="OrthoDB" id="9777768at2"/>
<evidence type="ECO:0000256" key="3">
    <source>
        <dbReference type="ARBA" id="ARBA00022692"/>
    </source>
</evidence>
<gene>
    <name evidence="11" type="ORF">HQ47_01385</name>
</gene>
<evidence type="ECO:0000256" key="6">
    <source>
        <dbReference type="PIRSR" id="PIRSR005091-1"/>
    </source>
</evidence>
<dbReference type="RefSeq" id="WP_036872797.1">
    <property type="nucleotide sequence ID" value="NZ_JBGYTE010000032.1"/>
</dbReference>
<dbReference type="InterPro" id="IPR000917">
    <property type="entry name" value="Sulfatase_N"/>
</dbReference>
<dbReference type="PIRSF" id="PIRSF005091">
    <property type="entry name" value="Mmb_sulf_HI1246"/>
    <property type="match status" value="1"/>
</dbReference>
<evidence type="ECO:0000256" key="5">
    <source>
        <dbReference type="ARBA" id="ARBA00023136"/>
    </source>
</evidence>
<dbReference type="Proteomes" id="UP000030103">
    <property type="component" value="Unassembled WGS sequence"/>
</dbReference>
<keyword evidence="2" id="KW-1003">Cell membrane</keyword>
<evidence type="ECO:0000256" key="2">
    <source>
        <dbReference type="ARBA" id="ARBA00022475"/>
    </source>
</evidence>
<dbReference type="PANTHER" id="PTHR47371">
    <property type="entry name" value="LIPOTEICHOIC ACID SYNTHASE"/>
    <property type="match status" value="1"/>
</dbReference>
<dbReference type="Gene3D" id="3.30.1120.80">
    <property type="match status" value="1"/>
</dbReference>
<dbReference type="SUPFAM" id="SSF53649">
    <property type="entry name" value="Alkaline phosphatase-like"/>
    <property type="match status" value="1"/>
</dbReference>
<name>A0A0A2ED97_9PORP</name>
<feature type="domain" description="Sulfatase N-terminal" evidence="10">
    <location>
        <begin position="278"/>
        <end position="545"/>
    </location>
</feature>
<evidence type="ECO:0000256" key="4">
    <source>
        <dbReference type="ARBA" id="ARBA00022989"/>
    </source>
</evidence>
<feature type="transmembrane region" description="Helical" evidence="9">
    <location>
        <begin position="9"/>
        <end position="32"/>
    </location>
</feature>
<protein>
    <recommendedName>
        <fullName evidence="10">Sulfatase N-terminal domain-containing protein</fullName>
    </recommendedName>
</protein>
<evidence type="ECO:0000256" key="1">
    <source>
        <dbReference type="ARBA" id="ARBA00004651"/>
    </source>
</evidence>
<dbReference type="InterPro" id="IPR017850">
    <property type="entry name" value="Alkaline_phosphatase_core_sf"/>
</dbReference>
<dbReference type="InterPro" id="IPR012160">
    <property type="entry name" value="LtaS-like"/>
</dbReference>
<comment type="caution">
    <text evidence="11">The sequence shown here is derived from an EMBL/GenBank/DDBJ whole genome shotgun (WGS) entry which is preliminary data.</text>
</comment>
<dbReference type="CDD" id="cd16015">
    <property type="entry name" value="LTA_synthase"/>
    <property type="match status" value="1"/>
</dbReference>
<evidence type="ECO:0000313" key="11">
    <source>
        <dbReference type="EMBL" id="KGN75622.1"/>
    </source>
</evidence>
<keyword evidence="12" id="KW-1185">Reference proteome</keyword>
<keyword evidence="4 9" id="KW-1133">Transmembrane helix</keyword>
<feature type="active site" evidence="6">
    <location>
        <position position="326"/>
    </location>
</feature>
<organism evidence="11 12">
    <name type="scientific">Porphyromonas macacae</name>
    <dbReference type="NCBI Taxonomy" id="28115"/>
    <lineage>
        <taxon>Bacteria</taxon>
        <taxon>Pseudomonadati</taxon>
        <taxon>Bacteroidota</taxon>
        <taxon>Bacteroidia</taxon>
        <taxon>Bacteroidales</taxon>
        <taxon>Porphyromonadaceae</taxon>
        <taxon>Porphyromonas</taxon>
    </lineage>
</organism>
<feature type="binding site" evidence="8">
    <location>
        <position position="326"/>
    </location>
    <ligand>
        <name>Mn(2+)</name>
        <dbReference type="ChEBI" id="CHEBI:29035"/>
    </ligand>
</feature>
<feature type="binding site" evidence="8">
    <location>
        <position position="493"/>
    </location>
    <ligand>
        <name>Mn(2+)</name>
        <dbReference type="ChEBI" id="CHEBI:29035"/>
    </ligand>
</feature>
<dbReference type="GO" id="GO:0046872">
    <property type="term" value="F:metal ion binding"/>
    <property type="evidence" value="ECO:0007669"/>
    <property type="project" value="UniProtKB-KW"/>
</dbReference>
<evidence type="ECO:0000256" key="9">
    <source>
        <dbReference type="SAM" id="Phobius"/>
    </source>
</evidence>
<evidence type="ECO:0000256" key="8">
    <source>
        <dbReference type="PIRSR" id="PIRSR005091-3"/>
    </source>
</evidence>
<evidence type="ECO:0000256" key="7">
    <source>
        <dbReference type="PIRSR" id="PIRSR005091-2"/>
    </source>
</evidence>
<comment type="subcellular location">
    <subcellularLocation>
        <location evidence="1">Cell membrane</location>
        <topology evidence="1">Multi-pass membrane protein</topology>
    </subcellularLocation>
</comment>
<accession>A0A0A2ED97</accession>
<feature type="transmembrane region" description="Helical" evidence="9">
    <location>
        <begin position="174"/>
        <end position="194"/>
    </location>
</feature>
<feature type="transmembrane region" description="Helical" evidence="9">
    <location>
        <begin position="52"/>
        <end position="79"/>
    </location>
</feature>
<dbReference type="AlphaFoldDB" id="A0A0A2ED97"/>
<keyword evidence="3 9" id="KW-0812">Transmembrane</keyword>
<evidence type="ECO:0000313" key="12">
    <source>
        <dbReference type="Proteomes" id="UP000030103"/>
    </source>
</evidence>
<dbReference type="STRING" id="28115.HQ47_01385"/>
<sequence>MKFLVNKRLVYLTGIFLILLVFQLIMHPVFLLRYFERSCAAGWMEVLSVPLYGIRLDVVIASYLSTIPLVVLLVSLISSGLCPILSWILKVYYIIVAILLSAIFTIDLELFGFWDFRFDASVLLYMQKPREAVASIGLGTIVLYTSFFILSASLLIFALLRFHRCYFSSAAVRPFRQITLVLLLLSGGFLFLGMRSSIQTSTANVGMVYHSQNQFINQASVNPAFNLFATLSQERDFTSQTSFFTAEERASLYQELNTPLLSADSVAIERPNIKPKRPNIVLILLESFSANAIGALGGTPGLTPSLDSIAEESVLFTHTYASSFRTDRGIAAAISGYPGQPASSILKYPEKSRTLPSIARTLKQNGYGTYMLYGGDIDFTNMRSYFLGTGYEKITEVNDFPLKQRTGKWGVRDEHTFALLAHACKKLSGKGRPFLYTFLTLSSHEPFDVPIEVHSDPYLNSIAYTDGCIGKFMREMKNEPAVWDNTLFVFVSDHGYPYPKEATPESLLRYKIIMMWAGGALERGMKVDRIMAQTDLPASLMASLGLPHDEFIFSKDIFSPESPSYAFFSFPNLFGLVTPDGSTIYNFTQRTTTYQAGENCERNIRYGKAFLQTLMEDMQIRGNQKAIKK</sequence>